<feature type="repeat" description="TPR" evidence="1">
    <location>
        <begin position="684"/>
        <end position="717"/>
    </location>
</feature>
<keyword evidence="3" id="KW-1185">Reference proteome</keyword>
<keyword evidence="1" id="KW-0802">TPR repeat</keyword>
<reference evidence="2 3" key="1">
    <citation type="submission" date="2024-09" db="EMBL/GenBank/DDBJ databases">
        <authorList>
            <person name="Sun Q."/>
            <person name="Mori K."/>
        </authorList>
    </citation>
    <scope>NUCLEOTIDE SEQUENCE [LARGE SCALE GENOMIC DNA]</scope>
    <source>
        <strain evidence="2 3">JCM 4557</strain>
    </source>
</reference>
<name>A0ABV6TJX5_9ACTN</name>
<dbReference type="InterPro" id="IPR011990">
    <property type="entry name" value="TPR-like_helical_dom_sf"/>
</dbReference>
<sequence>MTTVSPWGFKGTLVAQLSWELATAREALRSGRAEDCARIAARLLAEIVTGQAAAEDTEDRQRLELIHASALTTLGRAELMASPSEGLARFEDAVEIFHGAVDTGAELRRDELADYGTALAELGRLDEAESFVTLALELDAFVPAGVVLAIADLLSGRSEPAEADRVLNLALDAGAEDPAIAERLARSLGEAGQRGKAADAFAQAGMWYGAGGAPGEALRCFGLALGLDRDHIGAMLGWSYALSDLGKREEALASVEQAMERHPESVEACAYTAQLLGLLGRTGEALRLLEARLARSGQIPELRVARARMLLAAGKADEALSAVEELLVELPTDVELRRLKALILRFLDRREDAVGILSGLLAENAATLDDRLDVIDMVVDMGEFERALTETDHALLFLADNAALLGRRATILVLLQRFEEALDAAMHAAALDPTGSVPLHAQAEALIQLGRAQEALRPLRQCLKLSPDSLDIRRRLAELLVEQDQLDEADRLVTEGLRIHGEDPRLLKTQGHIAVLRGAYEEALTPLEAAAQRLDEAAGGAPQDDDTVVDVHLWLGEALRGVGRNEEAHRHLERALTLRPDSGWLLGTLGQVLRASGDSDAEKTLRDAVETEDSPGFAHAELGELLREEGRLTESREVLTRGADRWPADAWLWGNLGATEYLLKDYDAALACFDKALLRNGAYAWAWVLKGAVLMDTDELDRAVEAFDAALDLEPTNGWPWMLRGWILEMLGRREDAARSFQHAVESEADAWALIGLADLRLQEGDPEAARRLFEEVVLQLPGENAVELSQKGWCHLRLDSCEQAAREFGQALLLEEPFSPVQFDLALALLGMEPVERAVEAYAEAVVAMRGVAHAGRRRFLLHVAEHDLDVVQTQLSFQEVDPEHLDMIRWMLERDGPATPEWREDVEGNLVPATYPCTLHKIDLTDQVVQQLSNDPVRVVNFGFSLRRRGRNRKDQPFTVVVRCPGVGAGEDAHDHEFKGVVAS</sequence>
<dbReference type="SMART" id="SM00028">
    <property type="entry name" value="TPR"/>
    <property type="match status" value="14"/>
</dbReference>
<dbReference type="PANTHER" id="PTHR12558">
    <property type="entry name" value="CELL DIVISION CYCLE 16,23,27"/>
    <property type="match status" value="1"/>
</dbReference>
<dbReference type="EMBL" id="JBHMQV010000009">
    <property type="protein sequence ID" value="MFC0844805.1"/>
    <property type="molecule type" value="Genomic_DNA"/>
</dbReference>
<dbReference type="PANTHER" id="PTHR12558:SF13">
    <property type="entry name" value="CELL DIVISION CYCLE PROTEIN 27 HOMOLOG"/>
    <property type="match status" value="1"/>
</dbReference>
<comment type="caution">
    <text evidence="2">The sequence shown here is derived from an EMBL/GenBank/DDBJ whole genome shotgun (WGS) entry which is preliminary data.</text>
</comment>
<dbReference type="Proteomes" id="UP001589887">
    <property type="component" value="Unassembled WGS sequence"/>
</dbReference>
<evidence type="ECO:0000313" key="3">
    <source>
        <dbReference type="Proteomes" id="UP001589887"/>
    </source>
</evidence>
<feature type="repeat" description="TPR" evidence="1">
    <location>
        <begin position="549"/>
        <end position="582"/>
    </location>
</feature>
<evidence type="ECO:0000256" key="1">
    <source>
        <dbReference type="PROSITE-ProRule" id="PRU00339"/>
    </source>
</evidence>
<dbReference type="PROSITE" id="PS50005">
    <property type="entry name" value="TPR"/>
    <property type="match status" value="2"/>
</dbReference>
<dbReference type="Pfam" id="PF14559">
    <property type="entry name" value="TPR_19"/>
    <property type="match status" value="1"/>
</dbReference>
<evidence type="ECO:0000313" key="2">
    <source>
        <dbReference type="EMBL" id="MFC0844805.1"/>
    </source>
</evidence>
<protein>
    <submittedName>
        <fullName evidence="2">Tetratricopeptide repeat protein</fullName>
    </submittedName>
</protein>
<dbReference type="InterPro" id="IPR019734">
    <property type="entry name" value="TPR_rpt"/>
</dbReference>
<dbReference type="Pfam" id="PF13432">
    <property type="entry name" value="TPR_16"/>
    <property type="match status" value="3"/>
</dbReference>
<dbReference type="Gene3D" id="1.25.40.10">
    <property type="entry name" value="Tetratricopeptide repeat domain"/>
    <property type="match status" value="4"/>
</dbReference>
<dbReference type="RefSeq" id="WP_394319288.1">
    <property type="nucleotide sequence ID" value="NZ_JBHMQV010000009.1"/>
</dbReference>
<accession>A0ABV6TJX5</accession>
<gene>
    <name evidence="2" type="ORF">ACFH04_13960</name>
</gene>
<dbReference type="SUPFAM" id="SSF48452">
    <property type="entry name" value="TPR-like"/>
    <property type="match status" value="5"/>
</dbReference>
<proteinExistence type="predicted"/>
<organism evidence="2 3">
    <name type="scientific">Streptomyces noboritoensis</name>
    <dbReference type="NCBI Taxonomy" id="67337"/>
    <lineage>
        <taxon>Bacteria</taxon>
        <taxon>Bacillati</taxon>
        <taxon>Actinomycetota</taxon>
        <taxon>Actinomycetes</taxon>
        <taxon>Kitasatosporales</taxon>
        <taxon>Streptomycetaceae</taxon>
        <taxon>Streptomyces</taxon>
    </lineage>
</organism>